<dbReference type="Gene3D" id="3.30.1050.10">
    <property type="entry name" value="SCP2 sterol-binding domain"/>
    <property type="match status" value="1"/>
</dbReference>
<dbReference type="Gene3D" id="1.10.10.10">
    <property type="entry name" value="Winged helix-like DNA-binding domain superfamily/Winged helix DNA-binding domain"/>
    <property type="match status" value="1"/>
</dbReference>
<proteinExistence type="predicted"/>
<organism evidence="5 6">
    <name type="scientific">Goodfellowiella coeruleoviolacea</name>
    <dbReference type="NCBI Taxonomy" id="334858"/>
    <lineage>
        <taxon>Bacteria</taxon>
        <taxon>Bacillati</taxon>
        <taxon>Actinomycetota</taxon>
        <taxon>Actinomycetes</taxon>
        <taxon>Pseudonocardiales</taxon>
        <taxon>Pseudonocardiaceae</taxon>
        <taxon>Goodfellowiella</taxon>
    </lineage>
</organism>
<evidence type="ECO:0000256" key="2">
    <source>
        <dbReference type="ARBA" id="ARBA00023125"/>
    </source>
</evidence>
<gene>
    <name evidence="5" type="ORF">LX83_004599</name>
</gene>
<dbReference type="InterPro" id="IPR002577">
    <property type="entry name" value="HTH_HxlR"/>
</dbReference>
<dbReference type="PROSITE" id="PS51118">
    <property type="entry name" value="HTH_HXLR"/>
    <property type="match status" value="1"/>
</dbReference>
<comment type="caution">
    <text evidence="5">The sequence shown here is derived from an EMBL/GenBank/DDBJ whole genome shotgun (WGS) entry which is preliminary data.</text>
</comment>
<dbReference type="InterPro" id="IPR011991">
    <property type="entry name" value="ArsR-like_HTH"/>
</dbReference>
<keyword evidence="2" id="KW-0238">DNA-binding</keyword>
<dbReference type="SUPFAM" id="SSF46785">
    <property type="entry name" value="Winged helix' DNA-binding domain"/>
    <property type="match status" value="1"/>
</dbReference>
<keyword evidence="3" id="KW-0804">Transcription</keyword>
<dbReference type="InterPro" id="IPR036388">
    <property type="entry name" value="WH-like_DNA-bd_sf"/>
</dbReference>
<dbReference type="CDD" id="cd00090">
    <property type="entry name" value="HTH_ARSR"/>
    <property type="match status" value="1"/>
</dbReference>
<dbReference type="InterPro" id="IPR003033">
    <property type="entry name" value="SCP2_sterol-bd_dom"/>
</dbReference>
<name>A0AAE3GGB4_9PSEU</name>
<evidence type="ECO:0000256" key="3">
    <source>
        <dbReference type="ARBA" id="ARBA00023163"/>
    </source>
</evidence>
<dbReference type="Pfam" id="PF01638">
    <property type="entry name" value="HxlR"/>
    <property type="match status" value="1"/>
</dbReference>
<evidence type="ECO:0000313" key="6">
    <source>
        <dbReference type="Proteomes" id="UP001206128"/>
    </source>
</evidence>
<keyword evidence="1" id="KW-0805">Transcription regulation</keyword>
<dbReference type="PANTHER" id="PTHR33204:SF18">
    <property type="entry name" value="TRANSCRIPTIONAL REGULATORY PROTEIN"/>
    <property type="match status" value="1"/>
</dbReference>
<keyword evidence="6" id="KW-1185">Reference proteome</keyword>
<evidence type="ECO:0000259" key="4">
    <source>
        <dbReference type="PROSITE" id="PS51118"/>
    </source>
</evidence>
<dbReference type="EMBL" id="JAMTCK010000011">
    <property type="protein sequence ID" value="MCP2167726.1"/>
    <property type="molecule type" value="Genomic_DNA"/>
</dbReference>
<sequence>MVSSKRDYGQFCGLAGALNVIGERWTLLIVRELLIGPTRFTELIENLPGIGPNLLTERLRALVERGVVVQQPVPGDGRARQYALTELGEELSGPVLALARWGLRFLDEADSSGATRAKWGFLAVQAMVREDRVPDVDEVYEFRVADQVFSISVTAGAVSFGRGPVPAPDLAVECDTDTFVRIGARLLSPLQAIAAGAVKISGSPAAAERCTRMLGLT</sequence>
<protein>
    <submittedName>
        <fullName evidence="5">Transcriptional regulator, HxlR family</fullName>
    </submittedName>
</protein>
<dbReference type="AlphaFoldDB" id="A0AAE3GGB4"/>
<accession>A0AAE3GGB4</accession>
<dbReference type="Pfam" id="PF02036">
    <property type="entry name" value="SCP2"/>
    <property type="match status" value="1"/>
</dbReference>
<evidence type="ECO:0000256" key="1">
    <source>
        <dbReference type="ARBA" id="ARBA00023015"/>
    </source>
</evidence>
<dbReference type="InterPro" id="IPR036527">
    <property type="entry name" value="SCP2_sterol-bd_dom_sf"/>
</dbReference>
<reference evidence="5" key="1">
    <citation type="submission" date="2022-06" db="EMBL/GenBank/DDBJ databases">
        <title>Genomic Encyclopedia of Archaeal and Bacterial Type Strains, Phase II (KMG-II): from individual species to whole genera.</title>
        <authorList>
            <person name="Goeker M."/>
        </authorList>
    </citation>
    <scope>NUCLEOTIDE SEQUENCE</scope>
    <source>
        <strain evidence="5">DSM 43935</strain>
    </source>
</reference>
<dbReference type="SUPFAM" id="SSF55718">
    <property type="entry name" value="SCP-like"/>
    <property type="match status" value="1"/>
</dbReference>
<dbReference type="GO" id="GO:0003677">
    <property type="term" value="F:DNA binding"/>
    <property type="evidence" value="ECO:0007669"/>
    <property type="project" value="UniProtKB-KW"/>
</dbReference>
<dbReference type="Proteomes" id="UP001206128">
    <property type="component" value="Unassembled WGS sequence"/>
</dbReference>
<dbReference type="PANTHER" id="PTHR33204">
    <property type="entry name" value="TRANSCRIPTIONAL REGULATOR, MARR FAMILY"/>
    <property type="match status" value="1"/>
</dbReference>
<feature type="domain" description="HTH hxlR-type" evidence="4">
    <location>
        <begin position="12"/>
        <end position="110"/>
    </location>
</feature>
<evidence type="ECO:0000313" key="5">
    <source>
        <dbReference type="EMBL" id="MCP2167726.1"/>
    </source>
</evidence>
<dbReference type="InterPro" id="IPR036390">
    <property type="entry name" value="WH_DNA-bd_sf"/>
</dbReference>